<dbReference type="AlphaFoldDB" id="A0A9P5V7N5"/>
<evidence type="ECO:0000313" key="2">
    <source>
        <dbReference type="Proteomes" id="UP000748756"/>
    </source>
</evidence>
<gene>
    <name evidence="1" type="ORF">BG015_000584</name>
</gene>
<keyword evidence="2" id="KW-1185">Reference proteome</keyword>
<dbReference type="OrthoDB" id="10555698at2759"/>
<dbReference type="EMBL" id="JAAAUQ010001095">
    <property type="protein sequence ID" value="KAF9142977.1"/>
    <property type="molecule type" value="Genomic_DNA"/>
</dbReference>
<name>A0A9P5V7N5_9FUNG</name>
<proteinExistence type="predicted"/>
<accession>A0A9P5V7N5</accession>
<organism evidence="1 2">
    <name type="scientific">Linnemannia schmuckeri</name>
    <dbReference type="NCBI Taxonomy" id="64567"/>
    <lineage>
        <taxon>Eukaryota</taxon>
        <taxon>Fungi</taxon>
        <taxon>Fungi incertae sedis</taxon>
        <taxon>Mucoromycota</taxon>
        <taxon>Mortierellomycotina</taxon>
        <taxon>Mortierellomycetes</taxon>
        <taxon>Mortierellales</taxon>
        <taxon>Mortierellaceae</taxon>
        <taxon>Linnemannia</taxon>
    </lineage>
</organism>
<evidence type="ECO:0000313" key="1">
    <source>
        <dbReference type="EMBL" id="KAF9142977.1"/>
    </source>
</evidence>
<reference evidence="1" key="1">
    <citation type="journal article" date="2020" name="Fungal Divers.">
        <title>Resolving the Mortierellaceae phylogeny through synthesis of multi-gene phylogenetics and phylogenomics.</title>
        <authorList>
            <person name="Vandepol N."/>
            <person name="Liber J."/>
            <person name="Desiro A."/>
            <person name="Na H."/>
            <person name="Kennedy M."/>
            <person name="Barry K."/>
            <person name="Grigoriev I.V."/>
            <person name="Miller A.N."/>
            <person name="O'Donnell K."/>
            <person name="Stajich J.E."/>
            <person name="Bonito G."/>
        </authorList>
    </citation>
    <scope>NUCLEOTIDE SEQUENCE</scope>
    <source>
        <strain evidence="1">NRRL 6426</strain>
    </source>
</reference>
<dbReference type="Proteomes" id="UP000748756">
    <property type="component" value="Unassembled WGS sequence"/>
</dbReference>
<sequence>MNYLTPELVVLSADFLDEVTFYTYSRDWKAALEDVEGEDQLRLRVASLPVEPNKDRTINVPHQPVDFSKTLAGLTSLWGLTVPIRRLKDIKYLAMVETVYQFVENPFANIDTPLLPGLKELTITRVIVPNVEVKLLYHQVKCVVRVQPGIRVLRASAMMPAPSKALELGQEVSLQDISFGDSNA</sequence>
<comment type="caution">
    <text evidence="1">The sequence shown here is derived from an EMBL/GenBank/DDBJ whole genome shotgun (WGS) entry which is preliminary data.</text>
</comment>
<protein>
    <submittedName>
        <fullName evidence="1">Uncharacterized protein</fullName>
    </submittedName>
</protein>